<organism evidence="3 4">
    <name type="scientific">Danionella cerebrum</name>
    <dbReference type="NCBI Taxonomy" id="2873325"/>
    <lineage>
        <taxon>Eukaryota</taxon>
        <taxon>Metazoa</taxon>
        <taxon>Chordata</taxon>
        <taxon>Craniata</taxon>
        <taxon>Vertebrata</taxon>
        <taxon>Euteleostomi</taxon>
        <taxon>Actinopterygii</taxon>
        <taxon>Neopterygii</taxon>
        <taxon>Teleostei</taxon>
        <taxon>Ostariophysi</taxon>
        <taxon>Cypriniformes</taxon>
        <taxon>Danionidae</taxon>
        <taxon>Danioninae</taxon>
        <taxon>Danionella</taxon>
    </lineage>
</organism>
<dbReference type="OrthoDB" id="9935637at2759"/>
<name>A0A553NWV6_9TELE</name>
<dbReference type="GO" id="GO:0045944">
    <property type="term" value="P:positive regulation of transcription by RNA polymerase II"/>
    <property type="evidence" value="ECO:0007669"/>
    <property type="project" value="TreeGrafter"/>
</dbReference>
<comment type="similarity">
    <text evidence="1">Belongs to the BCLAF1/THRAP3 family.</text>
</comment>
<reference evidence="3 4" key="1">
    <citation type="journal article" date="2019" name="Sci. Data">
        <title>Hybrid genome assembly and annotation of Danionella translucida.</title>
        <authorList>
            <person name="Kadobianskyi M."/>
            <person name="Schulze L."/>
            <person name="Schuelke M."/>
            <person name="Judkewitz B."/>
        </authorList>
    </citation>
    <scope>NUCLEOTIDE SEQUENCE [LARGE SCALE GENOMIC DNA]</scope>
    <source>
        <strain evidence="3 4">Bolton</strain>
    </source>
</reference>
<sequence length="235" mass="27140">MNFHVNWYFGGPIIEDRAAAISRGYSGYSSDRQLSLDLVNVGRQRVDFLPMLEHSGTYRESAVHCGTFAEEIISLVHHVKEHFFRGQGITLNERFGNEMDYSVQDVFIEGGEVEQEEVLTNRPPLNRSQIRPLLEGLIQGSDVGDLRFDLERRRQQLLESVKITIAGGGFPQESLEGQERGSPYVSDVDDQQEIDEWFGQEQSQPFQANTPHQERPTLTRRYKKRGYFRRYGRKK</sequence>
<dbReference type="GO" id="GO:0016592">
    <property type="term" value="C:mediator complex"/>
    <property type="evidence" value="ECO:0007669"/>
    <property type="project" value="TreeGrafter"/>
</dbReference>
<gene>
    <name evidence="3" type="ORF">DNTS_015366</name>
</gene>
<evidence type="ECO:0000313" key="4">
    <source>
        <dbReference type="Proteomes" id="UP000316079"/>
    </source>
</evidence>
<keyword evidence="4" id="KW-1185">Reference proteome</keyword>
<feature type="region of interest" description="Disordered" evidence="2">
    <location>
        <begin position="200"/>
        <end position="235"/>
    </location>
</feature>
<dbReference type="PANTHER" id="PTHR15268">
    <property type="entry name" value="THRAP3/BCLAF1"/>
    <property type="match status" value="1"/>
</dbReference>
<accession>A0A553NWV6</accession>
<protein>
    <submittedName>
        <fullName evidence="3">Uncharacterized protein</fullName>
    </submittedName>
</protein>
<evidence type="ECO:0000256" key="1">
    <source>
        <dbReference type="ARBA" id="ARBA00006481"/>
    </source>
</evidence>
<dbReference type="AlphaFoldDB" id="A0A553NWV6"/>
<dbReference type="InterPro" id="IPR029199">
    <property type="entry name" value="THRAP3_BCLAF1"/>
</dbReference>
<dbReference type="PANTHER" id="PTHR15268:SF17">
    <property type="entry name" value="BCLAF1 AND THRAP3 FAMILY MEMBER 3"/>
    <property type="match status" value="1"/>
</dbReference>
<dbReference type="EMBL" id="SRMA01026774">
    <property type="protein sequence ID" value="TRY69911.1"/>
    <property type="molecule type" value="Genomic_DNA"/>
</dbReference>
<proteinExistence type="inferred from homology"/>
<dbReference type="Proteomes" id="UP000316079">
    <property type="component" value="Unassembled WGS sequence"/>
</dbReference>
<comment type="caution">
    <text evidence="3">The sequence shown here is derived from an EMBL/GenBank/DDBJ whole genome shotgun (WGS) entry which is preliminary data.</text>
</comment>
<dbReference type="GO" id="GO:0003677">
    <property type="term" value="F:DNA binding"/>
    <property type="evidence" value="ECO:0007669"/>
    <property type="project" value="TreeGrafter"/>
</dbReference>
<dbReference type="GO" id="GO:0003712">
    <property type="term" value="F:transcription coregulator activity"/>
    <property type="evidence" value="ECO:0007669"/>
    <property type="project" value="TreeGrafter"/>
</dbReference>
<feature type="compositionally biased region" description="Polar residues" evidence="2">
    <location>
        <begin position="200"/>
        <end position="211"/>
    </location>
</feature>
<evidence type="ECO:0000256" key="2">
    <source>
        <dbReference type="SAM" id="MobiDB-lite"/>
    </source>
</evidence>
<evidence type="ECO:0000313" key="3">
    <source>
        <dbReference type="EMBL" id="TRY69911.1"/>
    </source>
</evidence>
<dbReference type="Pfam" id="PF15440">
    <property type="entry name" value="THRAP3_BCLAF1"/>
    <property type="match status" value="1"/>
</dbReference>
<feature type="compositionally biased region" description="Basic residues" evidence="2">
    <location>
        <begin position="218"/>
        <end position="235"/>
    </location>
</feature>